<feature type="chain" id="PRO_5002627301" evidence="1">
    <location>
        <begin position="21"/>
        <end position="296"/>
    </location>
</feature>
<dbReference type="RefSeq" id="WP_011699062.1">
    <property type="nucleotide sequence ID" value="NC_008554.1"/>
</dbReference>
<evidence type="ECO:0000313" key="3">
    <source>
        <dbReference type="Proteomes" id="UP000001784"/>
    </source>
</evidence>
<keyword evidence="3" id="KW-1185">Reference proteome</keyword>
<proteinExistence type="predicted"/>
<accession>A0LKE1</accession>
<dbReference type="Proteomes" id="UP000001784">
    <property type="component" value="Chromosome"/>
</dbReference>
<keyword evidence="1" id="KW-0732">Signal</keyword>
<gene>
    <name evidence="2" type="ordered locus">Sfum_2211</name>
</gene>
<dbReference type="AlphaFoldDB" id="A0LKE1"/>
<organism evidence="2 3">
    <name type="scientific">Syntrophobacter fumaroxidans (strain DSM 10017 / MPOB)</name>
    <dbReference type="NCBI Taxonomy" id="335543"/>
    <lineage>
        <taxon>Bacteria</taxon>
        <taxon>Pseudomonadati</taxon>
        <taxon>Thermodesulfobacteriota</taxon>
        <taxon>Syntrophobacteria</taxon>
        <taxon>Syntrophobacterales</taxon>
        <taxon>Syntrophobacteraceae</taxon>
        <taxon>Syntrophobacter</taxon>
    </lineage>
</organism>
<evidence type="ECO:0000256" key="1">
    <source>
        <dbReference type="SAM" id="SignalP"/>
    </source>
</evidence>
<reference evidence="2 3" key="1">
    <citation type="submission" date="2006-10" db="EMBL/GenBank/DDBJ databases">
        <title>Complete sequence of Syntrophobacter fumaroxidans MPOB.</title>
        <authorList>
            <consortium name="US DOE Joint Genome Institute"/>
            <person name="Copeland A."/>
            <person name="Lucas S."/>
            <person name="Lapidus A."/>
            <person name="Barry K."/>
            <person name="Detter J.C."/>
            <person name="Glavina del Rio T."/>
            <person name="Hammon N."/>
            <person name="Israni S."/>
            <person name="Pitluck S."/>
            <person name="Goltsman E.G."/>
            <person name="Martinez M."/>
            <person name="Schmutz J."/>
            <person name="Larimer F."/>
            <person name="Land M."/>
            <person name="Hauser L."/>
            <person name="Kyrpides N."/>
            <person name="Kim E."/>
            <person name="Boone D.R."/>
            <person name="Brockman F."/>
            <person name="Culley D."/>
            <person name="Ferry J."/>
            <person name="Gunsalus R."/>
            <person name="McInerney M.J."/>
            <person name="Morrison M."/>
            <person name="Plugge C."/>
            <person name="Rohlin L."/>
            <person name="Scholten J."/>
            <person name="Sieber J."/>
            <person name="Stams A.J.M."/>
            <person name="Worm P."/>
            <person name="Henstra A.M."/>
            <person name="Richardson P."/>
        </authorList>
    </citation>
    <scope>NUCLEOTIDE SEQUENCE [LARGE SCALE GENOMIC DNA]</scope>
    <source>
        <strain evidence="3">DSM 10017 / MPOB</strain>
    </source>
</reference>
<protein>
    <submittedName>
        <fullName evidence="2">Uncharacterized protein</fullName>
    </submittedName>
</protein>
<dbReference type="KEGG" id="sfu:Sfum_2211"/>
<dbReference type="EMBL" id="CP000478">
    <property type="protein sequence ID" value="ABK17893.1"/>
    <property type="molecule type" value="Genomic_DNA"/>
</dbReference>
<name>A0LKE1_SYNFM</name>
<dbReference type="OrthoDB" id="1155590at2"/>
<dbReference type="HOGENOM" id="CLU_939853_0_0_7"/>
<feature type="signal peptide" evidence="1">
    <location>
        <begin position="1"/>
        <end position="20"/>
    </location>
</feature>
<sequence length="296" mass="33051" precursor="true">MRKMIALTLMMLFVASSAFAQGGQGFTSQTHKQNVGKILWAKQRIKMDVQDSIKYETVFNTSDPIYGRVFLNNTLLLLSRESKKPNCDNAEGRYLLKLFVDKQDKGFVHEQRFESNWTTCQVTPNLAPGDEGDRINQKFPAVWTKIANELPAGQHDVRFEFWAGKAGCEAKYAEGSFTLKKQAGEKAGGGSIPQALKKDPALEAQMIDAIKARGWKNETPVKVIIVEADWRIIRDAFGNIVKREINTNTVLKRNDGSCRLTDLSFDQKHLGGNKYGPTTLFGIGTKNVEVDCSAVK</sequence>
<evidence type="ECO:0000313" key="2">
    <source>
        <dbReference type="EMBL" id="ABK17893.1"/>
    </source>
</evidence>
<dbReference type="InParanoid" id="A0LKE1"/>